<organism evidence="2 3">
    <name type="scientific">Allomesorhizobium camelthorni</name>
    <dbReference type="NCBI Taxonomy" id="475069"/>
    <lineage>
        <taxon>Bacteria</taxon>
        <taxon>Pseudomonadati</taxon>
        <taxon>Pseudomonadota</taxon>
        <taxon>Alphaproteobacteria</taxon>
        <taxon>Hyphomicrobiales</taxon>
        <taxon>Phyllobacteriaceae</taxon>
        <taxon>Allomesorhizobium</taxon>
    </lineage>
</organism>
<gene>
    <name evidence="2" type="ORF">G6N73_06810</name>
</gene>
<keyword evidence="3" id="KW-1185">Reference proteome</keyword>
<reference evidence="2 3" key="1">
    <citation type="submission" date="2020-02" db="EMBL/GenBank/DDBJ databases">
        <title>Genome sequence of strain CCNWXJ40-4.</title>
        <authorList>
            <person name="Gao J."/>
            <person name="Sun J."/>
        </authorList>
    </citation>
    <scope>NUCLEOTIDE SEQUENCE [LARGE SCALE GENOMIC DNA]</scope>
    <source>
        <strain evidence="2 3">CCNWXJ 40-4</strain>
    </source>
</reference>
<accession>A0A6G4W802</accession>
<evidence type="ECO:0000313" key="2">
    <source>
        <dbReference type="EMBL" id="NGO50891.1"/>
    </source>
</evidence>
<dbReference type="PANTHER" id="PTHR21366">
    <property type="entry name" value="GLYOXALASE FAMILY PROTEIN"/>
    <property type="match status" value="1"/>
</dbReference>
<feature type="domain" description="VOC" evidence="1">
    <location>
        <begin position="19"/>
        <end position="144"/>
    </location>
</feature>
<dbReference type="InterPro" id="IPR004360">
    <property type="entry name" value="Glyas_Fos-R_dOase_dom"/>
</dbReference>
<comment type="caution">
    <text evidence="2">The sequence shown here is derived from an EMBL/GenBank/DDBJ whole genome shotgun (WGS) entry which is preliminary data.</text>
</comment>
<evidence type="ECO:0000259" key="1">
    <source>
        <dbReference type="PROSITE" id="PS51819"/>
    </source>
</evidence>
<dbReference type="SUPFAM" id="SSF54593">
    <property type="entry name" value="Glyoxalase/Bleomycin resistance protein/Dihydroxybiphenyl dioxygenase"/>
    <property type="match status" value="1"/>
</dbReference>
<dbReference type="InterPro" id="IPR029068">
    <property type="entry name" value="Glyas_Bleomycin-R_OHBP_Dase"/>
</dbReference>
<dbReference type="Proteomes" id="UP001642900">
    <property type="component" value="Unassembled WGS sequence"/>
</dbReference>
<proteinExistence type="predicted"/>
<dbReference type="EMBL" id="JAAKZF010000005">
    <property type="protein sequence ID" value="NGO50891.1"/>
    <property type="molecule type" value="Genomic_DNA"/>
</dbReference>
<dbReference type="Gene3D" id="3.10.180.10">
    <property type="entry name" value="2,3-Dihydroxybiphenyl 1,2-Dioxygenase, domain 1"/>
    <property type="match status" value="1"/>
</dbReference>
<dbReference type="InterPro" id="IPR050383">
    <property type="entry name" value="GlyoxalaseI/FosfomycinResist"/>
</dbReference>
<dbReference type="Pfam" id="PF00903">
    <property type="entry name" value="Glyoxalase"/>
    <property type="match status" value="1"/>
</dbReference>
<dbReference type="InterPro" id="IPR037523">
    <property type="entry name" value="VOC_core"/>
</dbReference>
<dbReference type="RefSeq" id="WP_165025121.1">
    <property type="nucleotide sequence ID" value="NZ_JAAKZF010000005.1"/>
</dbReference>
<dbReference type="AlphaFoldDB" id="A0A6G4W802"/>
<protein>
    <submittedName>
        <fullName evidence="2">VOC family protein</fullName>
    </submittedName>
</protein>
<evidence type="ECO:0000313" key="3">
    <source>
        <dbReference type="Proteomes" id="UP001642900"/>
    </source>
</evidence>
<dbReference type="PANTHER" id="PTHR21366:SF14">
    <property type="entry name" value="GLYOXALASE DOMAIN-CONTAINING PROTEIN 5"/>
    <property type="match status" value="1"/>
</dbReference>
<dbReference type="PROSITE" id="PS51819">
    <property type="entry name" value="VOC"/>
    <property type="match status" value="1"/>
</dbReference>
<name>A0A6G4W802_9HYPH</name>
<sequence>MPGNGPEEPRGRPPFALEGIDHILLLVDGMEAACAFYQEVIGCTFEEALPEFGMAQLRVGNALINLVDISAPEGSWAVPGVAGGRNMDHFCIAIGRHDEAALRSHLAAHGIEIIEESFHAGARGDSLSLYVRDPSGNVIELKGPP</sequence>